<dbReference type="InterPro" id="IPR058568">
    <property type="entry name" value="Ig_TRAPPC9_Trs120_4th"/>
</dbReference>
<feature type="domain" description="Trs120/TRAPPC9 TPR region" evidence="5">
    <location>
        <begin position="403"/>
        <end position="569"/>
    </location>
</feature>
<dbReference type="PANTHER" id="PTHR21512:SF5">
    <property type="entry name" value="TRAFFICKING PROTEIN PARTICLE COMPLEX SUBUNIT 9"/>
    <property type="match status" value="1"/>
</dbReference>
<evidence type="ECO:0000313" key="9">
    <source>
        <dbReference type="Proteomes" id="UP001146793"/>
    </source>
</evidence>
<dbReference type="GO" id="GO:0005802">
    <property type="term" value="C:trans-Golgi network"/>
    <property type="evidence" value="ECO:0007669"/>
    <property type="project" value="TreeGrafter"/>
</dbReference>
<gene>
    <name evidence="8" type="ORF">M0812_21602</name>
</gene>
<proteinExistence type="predicted"/>
<evidence type="ECO:0000256" key="1">
    <source>
        <dbReference type="ARBA" id="ARBA00004555"/>
    </source>
</evidence>
<feature type="domain" description="Trs120/TRAPPC9 N-terminal" evidence="4">
    <location>
        <begin position="177"/>
        <end position="340"/>
    </location>
</feature>
<evidence type="ECO:0000259" key="7">
    <source>
        <dbReference type="Pfam" id="PF26283"/>
    </source>
</evidence>
<reference evidence="8" key="1">
    <citation type="submission" date="2022-08" db="EMBL/GenBank/DDBJ databases">
        <title>Novel sulphate-reducing endosymbionts in the free-living metamonad Anaeramoeba.</title>
        <authorList>
            <person name="Jerlstrom-Hultqvist J."/>
            <person name="Cepicka I."/>
            <person name="Gallot-Lavallee L."/>
            <person name="Salas-Leiva D."/>
            <person name="Curtis B.A."/>
            <person name="Zahonova K."/>
            <person name="Pipaliya S."/>
            <person name="Dacks J."/>
            <person name="Roger A.J."/>
        </authorList>
    </citation>
    <scope>NUCLEOTIDE SEQUENCE</scope>
    <source>
        <strain evidence="8">Busselton2</strain>
    </source>
</reference>
<dbReference type="InterPro" id="IPR058565">
    <property type="entry name" value="Ig_TRAPPC9_Trs120_1st"/>
</dbReference>
<dbReference type="PANTHER" id="PTHR21512">
    <property type="entry name" value="TRAFFICKING PROTEIN PARTICLE COMPLEX SUBUNIT 9"/>
    <property type="match status" value="1"/>
</dbReference>
<evidence type="ECO:0000259" key="5">
    <source>
        <dbReference type="Pfam" id="PF26251"/>
    </source>
</evidence>
<feature type="region of interest" description="Disordered" evidence="3">
    <location>
        <begin position="167"/>
        <end position="217"/>
    </location>
</feature>
<organism evidence="8 9">
    <name type="scientific">Anaeramoeba flamelloides</name>
    <dbReference type="NCBI Taxonomy" id="1746091"/>
    <lineage>
        <taxon>Eukaryota</taxon>
        <taxon>Metamonada</taxon>
        <taxon>Anaeramoebidae</taxon>
        <taxon>Anaeramoeba</taxon>
    </lineage>
</organism>
<dbReference type="Pfam" id="PF26251">
    <property type="entry name" value="TPR_TRAPPC9-Trs120"/>
    <property type="match status" value="1"/>
</dbReference>
<name>A0AAV7YT75_9EUKA</name>
<evidence type="ECO:0000259" key="6">
    <source>
        <dbReference type="Pfam" id="PF26254"/>
    </source>
</evidence>
<dbReference type="Pfam" id="PF26283">
    <property type="entry name" value="Ig_TRAPPC9-Trs120_4th"/>
    <property type="match status" value="1"/>
</dbReference>
<comment type="caution">
    <text evidence="8">The sequence shown here is derived from an EMBL/GenBank/DDBJ whole genome shotgun (WGS) entry which is preliminary data.</text>
</comment>
<feature type="domain" description="Trs120/TRAPPC9 first Ig-like" evidence="6">
    <location>
        <begin position="589"/>
        <end position="699"/>
    </location>
</feature>
<sequence>MDFINFSKTLDPTQNLDDPSFIKISIVPVGLISTNSFNYFSWLIKSITSIKFQDLPLQSNLNKNSKGSKNIQQGWDKGKVNIRYLEGKPIENEYRHFQPHKFIKGVIGIADAQSGLTLDQIGQALGINNKTVKKKKKKKKNSKGLQREQITRCLIFNSNENQINDLFENKKKNKNKNKNKSKSKNKNKNKGKKKNKSTSTNKSKSKSKSKSRDKSVLNEEVKGILKKSIFPISEETVEVEMAITAMVAIIVDNLCEIATTSIDKDLKFGLPNENQDSKNAEKYLEGRYWKCIADHCLLAGLLEDSRIHYIQSISYTSSNSDSIYYANTLENLICIDILQELYQNPDLKKVIIQKYKEILQIYMKKKNQILKIEGIMKYTKFLFNQNDQECKKLGLEALSKCLLNLPELKVEEQILLYTNLASLYEMIGFKRKVSFFLWKTAYLYKKNQNYQLFHNFLLCSCRTFNLEMLLTNLNNQGKCKKKSFIKKKEYLEIITEEDIKPTDWTNLKVSILFDLIEASHKNNEYLNFIYYILYLLQYFREFFSVKLQNNLMASLIQASEQLPLKTKINYVKFPTIVEVDLVPLSKDVVPNKLKNDDQTNDVFIFSPFSKKKSKIPQTIIYPWTKTQNINVSVIFSNPFEFEIKIDRLSFKTTSKSFNSFPMSLIIPPRTKKFKCILSGKAKKIDDLFEISKIIIEISHLKIQHPVKLLKKIQIVESLPLLKITRIGQPIINSYEGEYVERQLIFENIGLEPITKIFIDVEEKYRKQNVPDYNTLYNKYYVPKILEWNNKIIQLKLPLNAGESFILPLKWCTKLEIKKCTLVIKYYGKDSQNVNQCKLVEPKKKANNFFRICKIPYHINCISGISFKCLSVIKPSSSILLKRYNVNNNFQTYLIILELKNYSKIPFIISTKILKQKIISSNEKFNDHKSGSTDSLDSVKKSNSINNYNFNEENSIGKSKTKINKSNKKPKKIIINEFHNTIQLEQLEEKRLFLPIQNLCVPKGYLSLIPYDECIEDFIQREHWIPENQQVKRLAQIVSLKSLLLERISINWKTENGRKGAVFFHTFQITKNDFQLLEGSQLYLKFVTRPKYSLHELQLITLKIHNQTNEKISTNLQIQISYNGNIINQNILNNHPQNLKKNEKEINNKNNDNENKIFWMGYLSKSNIIIDSNLIFTHKFHVSFLERGKYEFKAICKNTRSNKQFEVFENLIVEV</sequence>
<evidence type="ECO:0000259" key="4">
    <source>
        <dbReference type="Pfam" id="PF08626"/>
    </source>
</evidence>
<dbReference type="EMBL" id="JANTQA010000047">
    <property type="protein sequence ID" value="KAJ3432659.1"/>
    <property type="molecule type" value="Genomic_DNA"/>
</dbReference>
<dbReference type="Proteomes" id="UP001146793">
    <property type="component" value="Unassembled WGS sequence"/>
</dbReference>
<feature type="compositionally biased region" description="Basic residues" evidence="3">
    <location>
        <begin position="171"/>
        <end position="196"/>
    </location>
</feature>
<accession>A0AAV7YT75</accession>
<protein>
    <submittedName>
        <fullName evidence="8">Trafficking protein particle complex subunit</fullName>
    </submittedName>
</protein>
<feature type="domain" description="Trs120/TRAPPC9 N-terminal" evidence="4">
    <location>
        <begin position="18"/>
        <end position="169"/>
    </location>
</feature>
<dbReference type="InterPro" id="IPR013935">
    <property type="entry name" value="Trs120_TRAPPC9"/>
</dbReference>
<dbReference type="Pfam" id="PF08626">
    <property type="entry name" value="TRAPPC9-Trs120"/>
    <property type="match status" value="2"/>
</dbReference>
<keyword evidence="2" id="KW-0333">Golgi apparatus</keyword>
<comment type="subcellular location">
    <subcellularLocation>
        <location evidence="1">Golgi apparatus</location>
    </subcellularLocation>
</comment>
<dbReference type="InterPro" id="IPR058563">
    <property type="entry name" value="Trs120_TRAPPC9_N"/>
</dbReference>
<evidence type="ECO:0000256" key="2">
    <source>
        <dbReference type="ARBA" id="ARBA00023034"/>
    </source>
</evidence>
<evidence type="ECO:0000256" key="3">
    <source>
        <dbReference type="SAM" id="MobiDB-lite"/>
    </source>
</evidence>
<dbReference type="InterPro" id="IPR058564">
    <property type="entry name" value="TPR_TRAPPC9_Trs120"/>
</dbReference>
<feature type="domain" description="Trs120/TRAPPC9 fourth Ig-like" evidence="7">
    <location>
        <begin position="1089"/>
        <end position="1199"/>
    </location>
</feature>
<dbReference type="Pfam" id="PF26254">
    <property type="entry name" value="Ig_TRAPPC9-Trs120_1st"/>
    <property type="match status" value="1"/>
</dbReference>
<evidence type="ECO:0000313" key="8">
    <source>
        <dbReference type="EMBL" id="KAJ3432659.1"/>
    </source>
</evidence>
<dbReference type="AlphaFoldDB" id="A0AAV7YT75"/>